<protein>
    <submittedName>
        <fullName evidence="3">Alpha-aminoadipic semialdehyde synthase, mitochondrial</fullName>
    </submittedName>
</protein>
<evidence type="ECO:0000313" key="4">
    <source>
        <dbReference type="Proteomes" id="UP000499080"/>
    </source>
</evidence>
<sequence length="134" mass="14978">MNKVYGAVVSRDDHFRRKEGGGFDAEEYEAFPERYYSNFAKTIAPYASVIINGIYWAVNSPKLLTIPDAKHLLRPSYTPWLPSSAGSPSLPHRLVAICDISADPGGSIEFMTECTTIDTPFCLYDADQHKNSER</sequence>
<evidence type="ECO:0000313" key="3">
    <source>
        <dbReference type="EMBL" id="GBM38758.1"/>
    </source>
</evidence>
<dbReference type="SMART" id="SM01002">
    <property type="entry name" value="AlaDh_PNT_C"/>
    <property type="match status" value="1"/>
</dbReference>
<dbReference type="InterPro" id="IPR051168">
    <property type="entry name" value="AASS"/>
</dbReference>
<dbReference type="GO" id="GO:0005737">
    <property type="term" value="C:cytoplasm"/>
    <property type="evidence" value="ECO:0007669"/>
    <property type="project" value="TreeGrafter"/>
</dbReference>
<name>A0A4Y2FDJ0_ARAVE</name>
<keyword evidence="4" id="KW-1185">Reference proteome</keyword>
<dbReference type="PANTHER" id="PTHR11133">
    <property type="entry name" value="SACCHAROPINE DEHYDROGENASE"/>
    <property type="match status" value="1"/>
</dbReference>
<organism evidence="3 4">
    <name type="scientific">Araneus ventricosus</name>
    <name type="common">Orbweaver spider</name>
    <name type="synonym">Epeira ventricosa</name>
    <dbReference type="NCBI Taxonomy" id="182803"/>
    <lineage>
        <taxon>Eukaryota</taxon>
        <taxon>Metazoa</taxon>
        <taxon>Ecdysozoa</taxon>
        <taxon>Arthropoda</taxon>
        <taxon>Chelicerata</taxon>
        <taxon>Arachnida</taxon>
        <taxon>Araneae</taxon>
        <taxon>Araneomorphae</taxon>
        <taxon>Entelegynae</taxon>
        <taxon>Araneoidea</taxon>
        <taxon>Araneidae</taxon>
        <taxon>Araneus</taxon>
    </lineage>
</organism>
<dbReference type="GO" id="GO:0019878">
    <property type="term" value="P:lysine biosynthetic process via aminoadipic acid"/>
    <property type="evidence" value="ECO:0007669"/>
    <property type="project" value="TreeGrafter"/>
</dbReference>
<dbReference type="OrthoDB" id="10059875at2759"/>
<dbReference type="AlphaFoldDB" id="A0A4Y2FDJ0"/>
<proteinExistence type="predicted"/>
<gene>
    <name evidence="3" type="primary">AASS_3</name>
    <name evidence="3" type="ORF">AVEN_77600_1</name>
</gene>
<dbReference type="Proteomes" id="UP000499080">
    <property type="component" value="Unassembled WGS sequence"/>
</dbReference>
<dbReference type="GO" id="GO:0004753">
    <property type="term" value="F:saccharopine dehydrogenase activity"/>
    <property type="evidence" value="ECO:0007669"/>
    <property type="project" value="TreeGrafter"/>
</dbReference>
<dbReference type="EMBL" id="BGPR01095512">
    <property type="protein sequence ID" value="GBM38758.1"/>
    <property type="molecule type" value="Genomic_DNA"/>
</dbReference>
<reference evidence="3 4" key="1">
    <citation type="journal article" date="2019" name="Sci. Rep.">
        <title>Orb-weaving spider Araneus ventricosus genome elucidates the spidroin gene catalogue.</title>
        <authorList>
            <person name="Kono N."/>
            <person name="Nakamura H."/>
            <person name="Ohtoshi R."/>
            <person name="Moran D.A.P."/>
            <person name="Shinohara A."/>
            <person name="Yoshida Y."/>
            <person name="Fujiwara M."/>
            <person name="Mori M."/>
            <person name="Tomita M."/>
            <person name="Arakawa K."/>
        </authorList>
    </citation>
    <scope>NUCLEOTIDE SEQUENCE [LARGE SCALE GENOMIC DNA]</scope>
</reference>
<comment type="caution">
    <text evidence="3">The sequence shown here is derived from an EMBL/GenBank/DDBJ whole genome shotgun (WGS) entry which is preliminary data.</text>
</comment>
<dbReference type="PANTHER" id="PTHR11133:SF22">
    <property type="entry name" value="ALPHA-AMINOADIPIC SEMIALDEHYDE SYNTHASE, MITOCHONDRIAL"/>
    <property type="match status" value="1"/>
</dbReference>
<evidence type="ECO:0000256" key="1">
    <source>
        <dbReference type="ARBA" id="ARBA00023002"/>
    </source>
</evidence>
<dbReference type="InterPro" id="IPR007698">
    <property type="entry name" value="AlaDH/PNT_NAD(H)-bd"/>
</dbReference>
<keyword evidence="1" id="KW-0560">Oxidoreductase</keyword>
<accession>A0A4Y2FDJ0</accession>
<evidence type="ECO:0000259" key="2">
    <source>
        <dbReference type="SMART" id="SM01002"/>
    </source>
</evidence>
<feature type="domain" description="Alanine dehydrogenase/pyridine nucleotide transhydrogenase NAD(H)-binding" evidence="2">
    <location>
        <begin position="1"/>
        <end position="132"/>
    </location>
</feature>
<dbReference type="Gene3D" id="3.40.50.720">
    <property type="entry name" value="NAD(P)-binding Rossmann-like Domain"/>
    <property type="match status" value="1"/>
</dbReference>